<feature type="signal peptide" evidence="3">
    <location>
        <begin position="1"/>
        <end position="18"/>
    </location>
</feature>
<dbReference type="Proteomes" id="UP000812961">
    <property type="component" value="Unassembled WGS sequence"/>
</dbReference>
<organism evidence="4 5">
    <name type="scientific">Chitinophaga rhizophila</name>
    <dbReference type="NCBI Taxonomy" id="2866212"/>
    <lineage>
        <taxon>Bacteria</taxon>
        <taxon>Pseudomonadati</taxon>
        <taxon>Bacteroidota</taxon>
        <taxon>Chitinophagia</taxon>
        <taxon>Chitinophagales</taxon>
        <taxon>Chitinophagaceae</taxon>
        <taxon>Chitinophaga</taxon>
    </lineage>
</organism>
<sequence>MRCCFILLLLLCSQAAMCQSLAELEKQLDSLLKKRQRSELVVGIGYGNSPAYGKKTQTYETPVVMKPFLSPSVSYYHKTGLYTNVSAYHLFEAIGKPWFEWDLSVGYDYSKNRKFLTGISYTRYIFTDSTDIPVTPINNELFAYFFYRDWWLQPGVSLDLGWGSTQETVAGGRLSRTLSGTDFNVVAAVRHPFIFIDVLKHDDAVLLTPSLGLTMGTANYYSNLKSFQYISRSQKLHSEWNKKPPRGDGPPPGQPAKGAFMSTRTATGFDVRAVDLTLNASYIIGKLTISPSYTIFKPFQGDDKGLIGYFTARLGLTFK</sequence>
<keyword evidence="1" id="KW-0175">Coiled coil</keyword>
<protein>
    <recommendedName>
        <fullName evidence="6">Outer membrane beta-barrel porin/alpha-amylase</fullName>
    </recommendedName>
</protein>
<dbReference type="RefSeq" id="WP_220249121.1">
    <property type="nucleotide sequence ID" value="NZ_JAICCF010000001.1"/>
</dbReference>
<keyword evidence="5" id="KW-1185">Reference proteome</keyword>
<reference evidence="4 5" key="1">
    <citation type="submission" date="2021-08" db="EMBL/GenBank/DDBJ databases">
        <title>The genome sequence of Chitinophaga sp. B61.</title>
        <authorList>
            <person name="Zhang X."/>
        </authorList>
    </citation>
    <scope>NUCLEOTIDE SEQUENCE [LARGE SCALE GENOMIC DNA]</scope>
    <source>
        <strain evidence="4 5">B61</strain>
    </source>
</reference>
<feature type="chain" id="PRO_5045246846" description="Outer membrane beta-barrel porin/alpha-amylase" evidence="3">
    <location>
        <begin position="19"/>
        <end position="319"/>
    </location>
</feature>
<proteinExistence type="predicted"/>
<feature type="coiled-coil region" evidence="1">
    <location>
        <begin position="14"/>
        <end position="41"/>
    </location>
</feature>
<accession>A0ABS7G8B3</accession>
<evidence type="ECO:0000256" key="2">
    <source>
        <dbReference type="SAM" id="MobiDB-lite"/>
    </source>
</evidence>
<name>A0ABS7G8B3_9BACT</name>
<evidence type="ECO:0000313" key="5">
    <source>
        <dbReference type="Proteomes" id="UP000812961"/>
    </source>
</evidence>
<evidence type="ECO:0000256" key="3">
    <source>
        <dbReference type="SAM" id="SignalP"/>
    </source>
</evidence>
<feature type="region of interest" description="Disordered" evidence="2">
    <location>
        <begin position="239"/>
        <end position="259"/>
    </location>
</feature>
<keyword evidence="3" id="KW-0732">Signal</keyword>
<evidence type="ECO:0000256" key="1">
    <source>
        <dbReference type="SAM" id="Coils"/>
    </source>
</evidence>
<comment type="caution">
    <text evidence="4">The sequence shown here is derived from an EMBL/GenBank/DDBJ whole genome shotgun (WGS) entry which is preliminary data.</text>
</comment>
<dbReference type="EMBL" id="JAICCF010000001">
    <property type="protein sequence ID" value="MBW8683913.1"/>
    <property type="molecule type" value="Genomic_DNA"/>
</dbReference>
<gene>
    <name evidence="4" type="ORF">K1Y79_06165</name>
</gene>
<evidence type="ECO:0000313" key="4">
    <source>
        <dbReference type="EMBL" id="MBW8683913.1"/>
    </source>
</evidence>
<evidence type="ECO:0008006" key="6">
    <source>
        <dbReference type="Google" id="ProtNLM"/>
    </source>
</evidence>